<keyword evidence="2" id="KW-0805">Transcription regulation</keyword>
<dbReference type="GO" id="GO:0003700">
    <property type="term" value="F:DNA-binding transcription factor activity"/>
    <property type="evidence" value="ECO:0007669"/>
    <property type="project" value="TreeGrafter"/>
</dbReference>
<keyword evidence="1" id="KW-0678">Repressor</keyword>
<dbReference type="GO" id="GO:0000976">
    <property type="term" value="F:transcription cis-regulatory region binding"/>
    <property type="evidence" value="ECO:0007669"/>
    <property type="project" value="TreeGrafter"/>
</dbReference>
<dbReference type="PANTHER" id="PTHR30055:SF148">
    <property type="entry name" value="TETR-FAMILY TRANSCRIPTIONAL REGULATOR"/>
    <property type="match status" value="1"/>
</dbReference>
<dbReference type="SUPFAM" id="SSF46689">
    <property type="entry name" value="Homeodomain-like"/>
    <property type="match status" value="1"/>
</dbReference>
<evidence type="ECO:0000256" key="3">
    <source>
        <dbReference type="ARBA" id="ARBA00023125"/>
    </source>
</evidence>
<dbReference type="PANTHER" id="PTHR30055">
    <property type="entry name" value="HTH-TYPE TRANSCRIPTIONAL REGULATOR RUTR"/>
    <property type="match status" value="1"/>
</dbReference>
<dbReference type="Gene3D" id="1.10.357.10">
    <property type="entry name" value="Tetracycline Repressor, domain 2"/>
    <property type="match status" value="1"/>
</dbReference>
<comment type="caution">
    <text evidence="7">The sequence shown here is derived from an EMBL/GenBank/DDBJ whole genome shotgun (WGS) entry which is preliminary data.</text>
</comment>
<dbReference type="InterPro" id="IPR001647">
    <property type="entry name" value="HTH_TetR"/>
</dbReference>
<dbReference type="RefSeq" id="WP_121865107.1">
    <property type="nucleotide sequence ID" value="NZ_RDEX01000003.1"/>
</dbReference>
<evidence type="ECO:0000256" key="5">
    <source>
        <dbReference type="PROSITE-ProRule" id="PRU00335"/>
    </source>
</evidence>
<dbReference type="InterPro" id="IPR036271">
    <property type="entry name" value="Tet_transcr_reg_TetR-rel_C_sf"/>
</dbReference>
<accession>A0A3L9L467</accession>
<protein>
    <submittedName>
        <fullName evidence="7">TetR/AcrR family transcriptional regulator</fullName>
    </submittedName>
</protein>
<dbReference type="PROSITE" id="PS50977">
    <property type="entry name" value="HTH_TETR_2"/>
    <property type="match status" value="1"/>
</dbReference>
<proteinExistence type="predicted"/>
<dbReference type="SUPFAM" id="SSF48498">
    <property type="entry name" value="Tetracyclin repressor-like, C-terminal domain"/>
    <property type="match status" value="1"/>
</dbReference>
<evidence type="ECO:0000256" key="1">
    <source>
        <dbReference type="ARBA" id="ARBA00022491"/>
    </source>
</evidence>
<dbReference type="InterPro" id="IPR009057">
    <property type="entry name" value="Homeodomain-like_sf"/>
</dbReference>
<dbReference type="EMBL" id="RDEX01000003">
    <property type="protein sequence ID" value="RLY91757.1"/>
    <property type="molecule type" value="Genomic_DNA"/>
</dbReference>
<evidence type="ECO:0000313" key="7">
    <source>
        <dbReference type="EMBL" id="RLY91757.1"/>
    </source>
</evidence>
<reference evidence="7 8" key="1">
    <citation type="submission" date="2018-10" db="EMBL/GenBank/DDBJ databases">
        <title>Kocuria tytonicola, new bacteria from the preen glands of American barn owls (Tyto furcata).</title>
        <authorList>
            <person name="Braun M.S."/>
            <person name="Wang E."/>
            <person name="Zimmermann S."/>
            <person name="Boutin S."/>
            <person name="Wagner H."/>
            <person name="Wink M."/>
        </authorList>
    </citation>
    <scope>NUCLEOTIDE SEQUENCE [LARGE SCALE GENOMIC DNA]</scope>
    <source>
        <strain evidence="7 8">473</strain>
    </source>
</reference>
<evidence type="ECO:0000256" key="4">
    <source>
        <dbReference type="ARBA" id="ARBA00023163"/>
    </source>
</evidence>
<organism evidence="7 8">
    <name type="scientific">Kocuria tytonicola</name>
    <dbReference type="NCBI Taxonomy" id="2055946"/>
    <lineage>
        <taxon>Bacteria</taxon>
        <taxon>Bacillati</taxon>
        <taxon>Actinomycetota</taxon>
        <taxon>Actinomycetes</taxon>
        <taxon>Micrococcales</taxon>
        <taxon>Micrococcaceae</taxon>
        <taxon>Kocuria</taxon>
    </lineage>
</organism>
<evidence type="ECO:0000259" key="6">
    <source>
        <dbReference type="PROSITE" id="PS50977"/>
    </source>
</evidence>
<feature type="DNA-binding region" description="H-T-H motif" evidence="5">
    <location>
        <begin position="31"/>
        <end position="50"/>
    </location>
</feature>
<evidence type="ECO:0000256" key="2">
    <source>
        <dbReference type="ARBA" id="ARBA00023015"/>
    </source>
</evidence>
<keyword evidence="8" id="KW-1185">Reference proteome</keyword>
<dbReference type="AlphaFoldDB" id="A0A3L9L467"/>
<dbReference type="Pfam" id="PF00440">
    <property type="entry name" value="TetR_N"/>
    <property type="match status" value="1"/>
</dbReference>
<dbReference type="Pfam" id="PF13977">
    <property type="entry name" value="TetR_C_6"/>
    <property type="match status" value="1"/>
</dbReference>
<keyword evidence="3 5" id="KW-0238">DNA-binding</keyword>
<dbReference type="InterPro" id="IPR050109">
    <property type="entry name" value="HTH-type_TetR-like_transc_reg"/>
</dbReference>
<evidence type="ECO:0000313" key="8">
    <source>
        <dbReference type="Proteomes" id="UP000277871"/>
    </source>
</evidence>
<feature type="domain" description="HTH tetR-type" evidence="6">
    <location>
        <begin position="8"/>
        <end position="68"/>
    </location>
</feature>
<sequence>MPKLVNHASRKQELVRAVWRVLARDGASGMTMRQVSAEAGYANGALKPYFPTKADLIDATYTFVFQQTNERVVQATGGLTGLAALEVFCREVMPLDTERLDEARVVLTFWQEAAHDPTRAEHNQRFMKQWRDSISRWLAQAREAGQVADGFDLAARGDALLTYLLGTQAAAALGMHNGSPAHLERQLHAQLDLLRAGRRNGPGTARVPCCDALSSPTSRTA</sequence>
<dbReference type="Proteomes" id="UP000277871">
    <property type="component" value="Unassembled WGS sequence"/>
</dbReference>
<keyword evidence="4" id="KW-0804">Transcription</keyword>
<dbReference type="InterPro" id="IPR039538">
    <property type="entry name" value="BetI_C"/>
</dbReference>
<gene>
    <name evidence="7" type="ORF">EAE32_10365</name>
</gene>
<name>A0A3L9L467_9MICC</name>